<proteinExistence type="inferred from homology"/>
<comment type="caution">
    <text evidence="8">The sequence shown here is derived from an EMBL/GenBank/DDBJ whole genome shotgun (WGS) entry which is preliminary data.</text>
</comment>
<keyword evidence="4 5" id="KW-0975">Bacterial flagellum</keyword>
<keyword evidence="8" id="KW-0966">Cell projection</keyword>
<keyword evidence="8" id="KW-0282">Flagellum</keyword>
<feature type="domain" description="Flagellar hook-associated protein 2 C-terminal" evidence="7">
    <location>
        <begin position="237"/>
        <end position="530"/>
    </location>
</feature>
<evidence type="ECO:0000256" key="4">
    <source>
        <dbReference type="ARBA" id="ARBA00023143"/>
    </source>
</evidence>
<protein>
    <recommendedName>
        <fullName evidence="5">Flagellar hook-associated protein 2</fullName>
        <shortName evidence="5">HAP2</shortName>
    </recommendedName>
    <alternativeName>
        <fullName evidence="5">Flagellar cap protein</fullName>
    </alternativeName>
</protein>
<evidence type="ECO:0000313" key="8">
    <source>
        <dbReference type="EMBL" id="EJU19531.1"/>
    </source>
</evidence>
<dbReference type="InterPro" id="IPR003481">
    <property type="entry name" value="FliD_N"/>
</dbReference>
<dbReference type="GO" id="GO:0009421">
    <property type="term" value="C:bacterial-type flagellum filament cap"/>
    <property type="evidence" value="ECO:0007669"/>
    <property type="project" value="InterPro"/>
</dbReference>
<comment type="similarity">
    <text evidence="1 5">Belongs to the FliD family.</text>
</comment>
<evidence type="ECO:0000256" key="2">
    <source>
        <dbReference type="ARBA" id="ARBA00011255"/>
    </source>
</evidence>
<reference evidence="8 9" key="1">
    <citation type="submission" date="2012-07" db="EMBL/GenBank/DDBJ databases">
        <authorList>
            <person name="Durkin A.S."/>
            <person name="McCorrison J."/>
            <person name="Torralba M."/>
            <person name="Gillis M."/>
            <person name="Methe B."/>
            <person name="Sutton G."/>
            <person name="Nelson K.E."/>
        </authorList>
    </citation>
    <scope>NUCLEOTIDE SEQUENCE [LARGE SCALE GENOMIC DNA]</scope>
    <source>
        <strain evidence="8 9">OBRC8</strain>
    </source>
</reference>
<comment type="subcellular location">
    <subcellularLocation>
        <location evidence="5">Secreted</location>
    </subcellularLocation>
    <subcellularLocation>
        <location evidence="5">Bacterial flagellum</location>
    </subcellularLocation>
</comment>
<feature type="domain" description="Flagellar hook-associated protein 2 N-terminal" evidence="6">
    <location>
        <begin position="13"/>
        <end position="122"/>
    </location>
</feature>
<dbReference type="PATRIC" id="fig|796941.3.peg.2267"/>
<evidence type="ECO:0000313" key="9">
    <source>
        <dbReference type="Proteomes" id="UP000005244"/>
    </source>
</evidence>
<dbReference type="RefSeq" id="WP_009531795.1">
    <property type="nucleotide sequence ID" value="NZ_ALNK01000040.1"/>
</dbReference>
<dbReference type="GO" id="GO:0005576">
    <property type="term" value="C:extracellular region"/>
    <property type="evidence" value="ECO:0007669"/>
    <property type="project" value="UniProtKB-SubCell"/>
</dbReference>
<dbReference type="InterPro" id="IPR010809">
    <property type="entry name" value="FliD_C"/>
</dbReference>
<accession>J4VZD5</accession>
<organism evidence="8 9">
    <name type="scientific">Peptoanaerobacter stomatis</name>
    <dbReference type="NCBI Taxonomy" id="796937"/>
    <lineage>
        <taxon>Bacteria</taxon>
        <taxon>Bacillati</taxon>
        <taxon>Bacillota</taxon>
        <taxon>Clostridia</taxon>
        <taxon>Peptostreptococcales</taxon>
        <taxon>Filifactoraceae</taxon>
        <taxon>Peptoanaerobacter</taxon>
    </lineage>
</organism>
<evidence type="ECO:0000259" key="6">
    <source>
        <dbReference type="Pfam" id="PF02465"/>
    </source>
</evidence>
<keyword evidence="9" id="KW-1185">Reference proteome</keyword>
<dbReference type="Pfam" id="PF07195">
    <property type="entry name" value="FliD_C"/>
    <property type="match status" value="1"/>
</dbReference>
<dbReference type="GO" id="GO:0007155">
    <property type="term" value="P:cell adhesion"/>
    <property type="evidence" value="ECO:0007669"/>
    <property type="project" value="InterPro"/>
</dbReference>
<evidence type="ECO:0000256" key="5">
    <source>
        <dbReference type="RuleBase" id="RU362066"/>
    </source>
</evidence>
<dbReference type="GO" id="GO:0071973">
    <property type="term" value="P:bacterial-type flagellum-dependent cell motility"/>
    <property type="evidence" value="ECO:0007669"/>
    <property type="project" value="TreeGrafter"/>
</dbReference>
<dbReference type="InterPro" id="IPR040026">
    <property type="entry name" value="FliD"/>
</dbReference>
<dbReference type="PANTHER" id="PTHR30288">
    <property type="entry name" value="FLAGELLAR CAP/ASSEMBLY PROTEIN FLID"/>
    <property type="match status" value="1"/>
</dbReference>
<gene>
    <name evidence="8" type="primary">fliD</name>
    <name evidence="8" type="ORF">HMPREF1143_0184</name>
</gene>
<dbReference type="Pfam" id="PF02465">
    <property type="entry name" value="FliD_N"/>
    <property type="match status" value="1"/>
</dbReference>
<dbReference type="AlphaFoldDB" id="J4VZD5"/>
<evidence type="ECO:0000256" key="3">
    <source>
        <dbReference type="ARBA" id="ARBA00023054"/>
    </source>
</evidence>
<comment type="function">
    <text evidence="5">Required for morphogenesis and for the elongation of the flagellar filament by facilitating polymerization of the flagellin monomers at the tip of growing filament. Forms a capping structure, which prevents flagellin subunits (transported through the central channel of the flagellum) from leaking out without polymerization at the distal end.</text>
</comment>
<keyword evidence="3" id="KW-0175">Coiled coil</keyword>
<dbReference type="PANTHER" id="PTHR30288:SF0">
    <property type="entry name" value="FLAGELLAR HOOK-ASSOCIATED PROTEIN 2"/>
    <property type="match status" value="1"/>
</dbReference>
<dbReference type="Proteomes" id="UP000005244">
    <property type="component" value="Unassembled WGS sequence"/>
</dbReference>
<keyword evidence="8" id="KW-0969">Cilium</keyword>
<name>J4VZD5_9FIRM</name>
<evidence type="ECO:0000256" key="1">
    <source>
        <dbReference type="ARBA" id="ARBA00009764"/>
    </source>
</evidence>
<keyword evidence="5" id="KW-0964">Secreted</keyword>
<evidence type="ECO:0000259" key="7">
    <source>
        <dbReference type="Pfam" id="PF07195"/>
    </source>
</evidence>
<sequence length="543" mass="59162">MSSNLTRISGLASGMDTESMIKQLVQAKRSRVDGYGQRKTKAEWRQEAYLGLNKNMANFILDARKKLGLTSYTYFGQLKSGSIDKVDWAKKATVQNEEYFTAKATATASGDYDVQVKQLAQNATLTGNATSTVKASDTVGQDQTLSLNVNGEAKTVQLSANDSISTAVKKIREATGLNVSFGKVGQVGGNETSMLFVSSKKTGANETIQSSDQTTLNFFNRLGADTTALSSADGIKGKNSIVNVNGSDVENSSNDVDINGVQLSLKKVSTTAQKVSVTTDVDGIVGKIKEFVEGYNKVVEELQNKLKEKTYRDYKPLTKEQKEAMKETEVKLWEEKSKSGLLADDSTIKSMLSKMRAGMYQKVEGVGSMYELGITTGTYKNGAKLEINEEKLKNAISKDPQKVLDTLFKAPEDINNYKIDSKDSAAEIARKKAGAQAQRADTGIFVRMMGDMSDGMEAIVKQAGAGQDSSLLKDVRGNMLAEVVAGKGIIDQDILGIDKRIDDENRRLNSYESSLWKKFSAMEKAIRDMQGQSGWLSQQFGGK</sequence>
<comment type="subunit">
    <text evidence="2 5">Homopentamer.</text>
</comment>
<dbReference type="EMBL" id="ALNK01000040">
    <property type="protein sequence ID" value="EJU19531.1"/>
    <property type="molecule type" value="Genomic_DNA"/>
</dbReference>
<dbReference type="GO" id="GO:0009424">
    <property type="term" value="C:bacterial-type flagellum hook"/>
    <property type="evidence" value="ECO:0007669"/>
    <property type="project" value="UniProtKB-UniRule"/>
</dbReference>